<comment type="subcellular location">
    <subcellularLocation>
        <location evidence="1">Membrane</location>
        <topology evidence="1">Multi-pass membrane protein</topology>
    </subcellularLocation>
    <subcellularLocation>
        <location evidence="2">Plastid</location>
        <location evidence="2">Chloroplast</location>
    </subcellularLocation>
</comment>
<evidence type="ECO:0000256" key="9">
    <source>
        <dbReference type="ARBA" id="ARBA00022980"/>
    </source>
</evidence>
<dbReference type="PANTHER" id="PTHR31326:SF1">
    <property type="entry name" value="PROTEIN CLT2, CHLOROPLASTIC"/>
    <property type="match status" value="1"/>
</dbReference>
<dbReference type="GO" id="GO:1990904">
    <property type="term" value="C:ribonucleoprotein complex"/>
    <property type="evidence" value="ECO:0007669"/>
    <property type="project" value="UniProtKB-KW"/>
</dbReference>
<dbReference type="InterPro" id="IPR001857">
    <property type="entry name" value="Ribosomal_bL19"/>
</dbReference>
<dbReference type="GO" id="GO:0006412">
    <property type="term" value="P:translation"/>
    <property type="evidence" value="ECO:0007669"/>
    <property type="project" value="InterPro"/>
</dbReference>
<feature type="transmembrane region" description="Helical" evidence="14">
    <location>
        <begin position="293"/>
        <end position="309"/>
    </location>
</feature>
<dbReference type="GO" id="GO:0009507">
    <property type="term" value="C:chloroplast"/>
    <property type="evidence" value="ECO:0007669"/>
    <property type="project" value="UniProtKB-SubCell"/>
</dbReference>
<feature type="transmembrane region" description="Helical" evidence="14">
    <location>
        <begin position="135"/>
        <end position="156"/>
    </location>
</feature>
<dbReference type="PANTHER" id="PTHR31326">
    <property type="entry name" value="PROTEIN CLT2, CHLOROPLASTIC"/>
    <property type="match status" value="1"/>
</dbReference>
<feature type="transmembrane region" description="Helical" evidence="14">
    <location>
        <begin position="78"/>
        <end position="97"/>
    </location>
</feature>
<dbReference type="Proteomes" id="UP001259832">
    <property type="component" value="Unassembled WGS sequence"/>
</dbReference>
<comment type="caution">
    <text evidence="15">The sequence shown here is derived from an EMBL/GenBank/DDBJ whole genome shotgun (WGS) entry which is preliminary data.</text>
</comment>
<evidence type="ECO:0000256" key="4">
    <source>
        <dbReference type="ARBA" id="ARBA00006690"/>
    </source>
</evidence>
<feature type="transmembrane region" description="Helical" evidence="14">
    <location>
        <begin position="232"/>
        <end position="254"/>
    </location>
</feature>
<evidence type="ECO:0000256" key="6">
    <source>
        <dbReference type="ARBA" id="ARBA00022528"/>
    </source>
</evidence>
<keyword evidence="12" id="KW-0687">Ribonucleoprotein</keyword>
<feature type="transmembrane region" description="Helical" evidence="14">
    <location>
        <begin position="52"/>
        <end position="72"/>
    </location>
</feature>
<dbReference type="InterPro" id="IPR008991">
    <property type="entry name" value="Translation_prot_SH3-like_sf"/>
</dbReference>
<reference evidence="15" key="1">
    <citation type="submission" date="2023-08" db="EMBL/GenBank/DDBJ databases">
        <title>Reference Genome Resource for the Citrus Pathogen Phytophthora citrophthora.</title>
        <authorList>
            <person name="Moller H."/>
            <person name="Coetzee B."/>
            <person name="Rose L.J."/>
            <person name="Van Niekerk J.M."/>
        </authorList>
    </citation>
    <scope>NUCLEOTIDE SEQUENCE</scope>
    <source>
        <strain evidence="15">STE-U-9442</strain>
    </source>
</reference>
<dbReference type="Gene3D" id="2.30.30.790">
    <property type="match status" value="1"/>
</dbReference>
<feature type="transmembrane region" description="Helical" evidence="14">
    <location>
        <begin position="12"/>
        <end position="31"/>
    </location>
</feature>
<evidence type="ECO:0000256" key="8">
    <source>
        <dbReference type="ARBA" id="ARBA00022692"/>
    </source>
</evidence>
<keyword evidence="8 14" id="KW-0812">Transmembrane</keyword>
<comment type="similarity">
    <text evidence="4">Belongs to the CRT-like transporter family.</text>
</comment>
<feature type="transmembrane region" description="Helical" evidence="14">
    <location>
        <begin position="261"/>
        <end position="281"/>
    </location>
</feature>
<dbReference type="GO" id="GO:0005840">
    <property type="term" value="C:ribosome"/>
    <property type="evidence" value="ECO:0007669"/>
    <property type="project" value="UniProtKB-KW"/>
</dbReference>
<feature type="transmembrane region" description="Helical" evidence="14">
    <location>
        <begin position="168"/>
        <end position="188"/>
    </location>
</feature>
<protein>
    <recommendedName>
        <fullName evidence="13">50S ribosomal protein L19, chloroplastic</fullName>
    </recommendedName>
</protein>
<evidence type="ECO:0000256" key="1">
    <source>
        <dbReference type="ARBA" id="ARBA00004141"/>
    </source>
</evidence>
<keyword evidence="5" id="KW-0813">Transport</keyword>
<name>A0AAD9LKY8_9STRA</name>
<dbReference type="InterPro" id="IPR013936">
    <property type="entry name" value="CRT-like"/>
</dbReference>
<evidence type="ECO:0000256" key="3">
    <source>
        <dbReference type="ARBA" id="ARBA00005781"/>
    </source>
</evidence>
<evidence type="ECO:0000256" key="10">
    <source>
        <dbReference type="ARBA" id="ARBA00022989"/>
    </source>
</evidence>
<dbReference type="EMBL" id="JASMQC010000014">
    <property type="protein sequence ID" value="KAK1940493.1"/>
    <property type="molecule type" value="Genomic_DNA"/>
</dbReference>
<keyword evidence="7" id="KW-0934">Plastid</keyword>
<accession>A0AAD9LKY8</accession>
<dbReference type="GO" id="GO:0016020">
    <property type="term" value="C:membrane"/>
    <property type="evidence" value="ECO:0007669"/>
    <property type="project" value="UniProtKB-SubCell"/>
</dbReference>
<evidence type="ECO:0000256" key="2">
    <source>
        <dbReference type="ARBA" id="ARBA00004229"/>
    </source>
</evidence>
<organism evidence="15 16">
    <name type="scientific">Phytophthora citrophthora</name>
    <dbReference type="NCBI Taxonomy" id="4793"/>
    <lineage>
        <taxon>Eukaryota</taxon>
        <taxon>Sar</taxon>
        <taxon>Stramenopiles</taxon>
        <taxon>Oomycota</taxon>
        <taxon>Peronosporomycetes</taxon>
        <taxon>Peronosporales</taxon>
        <taxon>Peronosporaceae</taxon>
        <taxon>Phytophthora</taxon>
    </lineage>
</organism>
<dbReference type="FunFam" id="2.30.30.790:FF:000011">
    <property type="entry name" value="50S ribosomal protein L19"/>
    <property type="match status" value="1"/>
</dbReference>
<dbReference type="GO" id="GO:0003735">
    <property type="term" value="F:structural constituent of ribosome"/>
    <property type="evidence" value="ECO:0007669"/>
    <property type="project" value="InterPro"/>
</dbReference>
<keyword evidence="11 14" id="KW-0472">Membrane</keyword>
<evidence type="ECO:0000313" key="16">
    <source>
        <dbReference type="Proteomes" id="UP001259832"/>
    </source>
</evidence>
<evidence type="ECO:0000256" key="12">
    <source>
        <dbReference type="ARBA" id="ARBA00023274"/>
    </source>
</evidence>
<dbReference type="InterPro" id="IPR038657">
    <property type="entry name" value="Ribosomal_bL19_sf"/>
</dbReference>
<evidence type="ECO:0000256" key="13">
    <source>
        <dbReference type="ARBA" id="ARBA00035376"/>
    </source>
</evidence>
<evidence type="ECO:0000256" key="5">
    <source>
        <dbReference type="ARBA" id="ARBA00022448"/>
    </source>
</evidence>
<keyword evidence="10 14" id="KW-1133">Transmembrane helix</keyword>
<proteinExistence type="inferred from homology"/>
<dbReference type="AlphaFoldDB" id="A0AAD9LKY8"/>
<dbReference type="PRINTS" id="PR00061">
    <property type="entry name" value="RIBOSOMALL19"/>
</dbReference>
<keyword evidence="6" id="KW-0150">Chloroplast</keyword>
<evidence type="ECO:0000256" key="11">
    <source>
        <dbReference type="ARBA" id="ARBA00023136"/>
    </source>
</evidence>
<dbReference type="Pfam" id="PF08627">
    <property type="entry name" value="CRT-like"/>
    <property type="match status" value="1"/>
</dbReference>
<keyword evidence="9" id="KW-0689">Ribosomal protein</keyword>
<keyword evidence="16" id="KW-1185">Reference proteome</keyword>
<evidence type="ECO:0000313" key="15">
    <source>
        <dbReference type="EMBL" id="KAK1940493.1"/>
    </source>
</evidence>
<feature type="transmembrane region" description="Helical" evidence="14">
    <location>
        <begin position="104"/>
        <end position="123"/>
    </location>
</feature>
<sequence>MVFTIPMHNYPTFLNLLTTFVYIPISFAYILPMIKYGSAITWEQRSIPKRKFAVMGGLDSIAGILQVFAATYLGGSLIILLGQAAIPISMLISSLLLKAKYSGYQYVGAVVVSLGLLIVLGSGNSSSSAGTDPHLIVLWSIVMIFSCVPMCLSSVYKEKTLGEAELDAVYLNGWIAVFQFLCAIPLTFPAAMVGDHPVTPRELPENLYDGLMCYLGQNTITEGAHKDDCEKATIYVTAYLLFNVAYNLLIILILKFGSANILWLAMTIMVPLGNVAFTFPFMPEHQPLHAKDIAGLVFIMLGLFVYRFLEELIESWNKRKPIYPNEKGPEVEELKRALIRSDSDNSDDLERENSSGRRRNMLAAATKSFARVAGAAGSRRAPLLSAQISFFSTEAAASSTPVAEQPKRTKLKIPTKRAASLLLQLEAEAVAKASEGKDIDNFKPGDSVEVQYLLSRTSGRVQRVKGVVLARRNRGTGSSFVIRNHIGGYGYEQKIFLHSPLLQSVKVLQEAFIHKGKKRVRRAKLFYLREKAPSFTTV</sequence>
<comment type="similarity">
    <text evidence="3">Belongs to the bacterial ribosomal protein bL19 family.</text>
</comment>
<dbReference type="SUPFAM" id="SSF50104">
    <property type="entry name" value="Translation proteins SH3-like domain"/>
    <property type="match status" value="1"/>
</dbReference>
<gene>
    <name evidence="15" type="ORF">P3T76_007944</name>
</gene>
<dbReference type="Pfam" id="PF01245">
    <property type="entry name" value="Ribosomal_L19"/>
    <property type="match status" value="1"/>
</dbReference>
<evidence type="ECO:0000256" key="7">
    <source>
        <dbReference type="ARBA" id="ARBA00022640"/>
    </source>
</evidence>
<evidence type="ECO:0000256" key="14">
    <source>
        <dbReference type="SAM" id="Phobius"/>
    </source>
</evidence>